<proteinExistence type="predicted"/>
<protein>
    <submittedName>
        <fullName evidence="1">Uncharacterized protein</fullName>
    </submittedName>
</protein>
<dbReference type="AlphaFoldDB" id="A0A5B7GM79"/>
<accession>A0A5B7GM79</accession>
<reference evidence="1 2" key="1">
    <citation type="submission" date="2019-05" db="EMBL/GenBank/DDBJ databases">
        <title>Another draft genome of Portunus trituberculatus and its Hox gene families provides insights of decapod evolution.</title>
        <authorList>
            <person name="Jeong J.-H."/>
            <person name="Song I."/>
            <person name="Kim S."/>
            <person name="Choi T."/>
            <person name="Kim D."/>
            <person name="Ryu S."/>
            <person name="Kim W."/>
        </authorList>
    </citation>
    <scope>NUCLEOTIDE SEQUENCE [LARGE SCALE GENOMIC DNA]</scope>
    <source>
        <tissue evidence="1">Muscle</tissue>
    </source>
</reference>
<dbReference type="Proteomes" id="UP000324222">
    <property type="component" value="Unassembled WGS sequence"/>
</dbReference>
<gene>
    <name evidence="1" type="ORF">E2C01_052610</name>
</gene>
<dbReference type="EMBL" id="VSRR010015826">
    <property type="protein sequence ID" value="MPC58603.1"/>
    <property type="molecule type" value="Genomic_DNA"/>
</dbReference>
<keyword evidence="2" id="KW-1185">Reference proteome</keyword>
<organism evidence="1 2">
    <name type="scientific">Portunus trituberculatus</name>
    <name type="common">Swimming crab</name>
    <name type="synonym">Neptunus trituberculatus</name>
    <dbReference type="NCBI Taxonomy" id="210409"/>
    <lineage>
        <taxon>Eukaryota</taxon>
        <taxon>Metazoa</taxon>
        <taxon>Ecdysozoa</taxon>
        <taxon>Arthropoda</taxon>
        <taxon>Crustacea</taxon>
        <taxon>Multicrustacea</taxon>
        <taxon>Malacostraca</taxon>
        <taxon>Eumalacostraca</taxon>
        <taxon>Eucarida</taxon>
        <taxon>Decapoda</taxon>
        <taxon>Pleocyemata</taxon>
        <taxon>Brachyura</taxon>
        <taxon>Eubrachyura</taxon>
        <taxon>Portunoidea</taxon>
        <taxon>Portunidae</taxon>
        <taxon>Portuninae</taxon>
        <taxon>Portunus</taxon>
    </lineage>
</organism>
<comment type="caution">
    <text evidence="1">The sequence shown here is derived from an EMBL/GenBank/DDBJ whole genome shotgun (WGS) entry which is preliminary data.</text>
</comment>
<evidence type="ECO:0000313" key="2">
    <source>
        <dbReference type="Proteomes" id="UP000324222"/>
    </source>
</evidence>
<sequence>MPGTCRKLNVKWDGPYRVCDIISEQSLYVVENVFTGKRTRRAAGQGCVPLEVSTLPPPLPSKLLSSSSLKSSQKTLCWTLQSSS</sequence>
<name>A0A5B7GM79_PORTR</name>
<evidence type="ECO:0000313" key="1">
    <source>
        <dbReference type="EMBL" id="MPC58603.1"/>
    </source>
</evidence>